<evidence type="ECO:0000313" key="3">
    <source>
        <dbReference type="WBParaSite" id="ACRNAN_Path_1495.g5829.t1"/>
    </source>
</evidence>
<reference evidence="3" key="1">
    <citation type="submission" date="2022-11" db="UniProtKB">
        <authorList>
            <consortium name="WormBaseParasite"/>
        </authorList>
    </citation>
    <scope>IDENTIFICATION</scope>
</reference>
<keyword evidence="2" id="KW-1185">Reference proteome</keyword>
<dbReference type="WBParaSite" id="ACRNAN_Path_1495.g5829.t1">
    <property type="protein sequence ID" value="ACRNAN_Path_1495.g5829.t1"/>
    <property type="gene ID" value="ACRNAN_Path_1495.g5829"/>
</dbReference>
<evidence type="ECO:0000256" key="1">
    <source>
        <dbReference type="SAM" id="MobiDB-lite"/>
    </source>
</evidence>
<feature type="region of interest" description="Disordered" evidence="1">
    <location>
        <begin position="43"/>
        <end position="76"/>
    </location>
</feature>
<name>A0A914C186_9BILA</name>
<protein>
    <submittedName>
        <fullName evidence="3">Uncharacterized protein</fullName>
    </submittedName>
</protein>
<accession>A0A914C186</accession>
<feature type="compositionally biased region" description="Polar residues" evidence="1">
    <location>
        <begin position="67"/>
        <end position="76"/>
    </location>
</feature>
<sequence length="111" mass="13056">MSLREFPTDEDFFKFEKEWTEGVSYHEEYCEEVYEEENKSCEINDRLDTASTKEDLENSYKEERKPTNSSVLSSNNGQSIQNLKMMIYSTLGIRGYEGIYASSLAREFQLF</sequence>
<dbReference type="AlphaFoldDB" id="A0A914C186"/>
<organism evidence="2 3">
    <name type="scientific">Acrobeloides nanus</name>
    <dbReference type="NCBI Taxonomy" id="290746"/>
    <lineage>
        <taxon>Eukaryota</taxon>
        <taxon>Metazoa</taxon>
        <taxon>Ecdysozoa</taxon>
        <taxon>Nematoda</taxon>
        <taxon>Chromadorea</taxon>
        <taxon>Rhabditida</taxon>
        <taxon>Tylenchina</taxon>
        <taxon>Cephalobomorpha</taxon>
        <taxon>Cephaloboidea</taxon>
        <taxon>Cephalobidae</taxon>
        <taxon>Acrobeloides</taxon>
    </lineage>
</organism>
<proteinExistence type="predicted"/>
<dbReference type="Proteomes" id="UP000887540">
    <property type="component" value="Unplaced"/>
</dbReference>
<feature type="compositionally biased region" description="Basic and acidic residues" evidence="1">
    <location>
        <begin position="43"/>
        <end position="66"/>
    </location>
</feature>
<evidence type="ECO:0000313" key="2">
    <source>
        <dbReference type="Proteomes" id="UP000887540"/>
    </source>
</evidence>